<accession>A0A3G2E9Q8</accession>
<keyword evidence="7" id="KW-1185">Reference proteome</keyword>
<dbReference type="InterPro" id="IPR058163">
    <property type="entry name" value="LysR-type_TF_proteobact-type"/>
</dbReference>
<dbReference type="Gene3D" id="1.10.10.10">
    <property type="entry name" value="Winged helix-like DNA-binding domain superfamily/Winged helix DNA-binding domain"/>
    <property type="match status" value="1"/>
</dbReference>
<dbReference type="PROSITE" id="PS50931">
    <property type="entry name" value="HTH_LYSR"/>
    <property type="match status" value="1"/>
</dbReference>
<dbReference type="FunFam" id="1.10.10.10:FF:000001">
    <property type="entry name" value="LysR family transcriptional regulator"/>
    <property type="match status" value="1"/>
</dbReference>
<dbReference type="EMBL" id="CP033019">
    <property type="protein sequence ID" value="AYM76683.1"/>
    <property type="molecule type" value="Genomic_DNA"/>
</dbReference>
<evidence type="ECO:0000259" key="5">
    <source>
        <dbReference type="PROSITE" id="PS50931"/>
    </source>
</evidence>
<keyword evidence="3" id="KW-0238">DNA-binding</keyword>
<dbReference type="SUPFAM" id="SSF46785">
    <property type="entry name" value="Winged helix' DNA-binding domain"/>
    <property type="match status" value="1"/>
</dbReference>
<evidence type="ECO:0000256" key="1">
    <source>
        <dbReference type="ARBA" id="ARBA00009437"/>
    </source>
</evidence>
<gene>
    <name evidence="6" type="ORF">D9M09_13400</name>
</gene>
<feature type="domain" description="HTH lysR-type" evidence="5">
    <location>
        <begin position="1"/>
        <end position="57"/>
    </location>
</feature>
<evidence type="ECO:0000256" key="4">
    <source>
        <dbReference type="ARBA" id="ARBA00023163"/>
    </source>
</evidence>
<dbReference type="PANTHER" id="PTHR30537:SF5">
    <property type="entry name" value="HTH-TYPE TRANSCRIPTIONAL ACTIVATOR TTDR-RELATED"/>
    <property type="match status" value="1"/>
</dbReference>
<organism evidence="6 7">
    <name type="scientific">Janthinobacterium agaricidamnosum</name>
    <dbReference type="NCBI Taxonomy" id="55508"/>
    <lineage>
        <taxon>Bacteria</taxon>
        <taxon>Pseudomonadati</taxon>
        <taxon>Pseudomonadota</taxon>
        <taxon>Betaproteobacteria</taxon>
        <taxon>Burkholderiales</taxon>
        <taxon>Oxalobacteraceae</taxon>
        <taxon>Janthinobacterium</taxon>
    </lineage>
</organism>
<dbReference type="PANTHER" id="PTHR30537">
    <property type="entry name" value="HTH-TYPE TRANSCRIPTIONAL REGULATOR"/>
    <property type="match status" value="1"/>
</dbReference>
<evidence type="ECO:0000313" key="7">
    <source>
        <dbReference type="Proteomes" id="UP000279594"/>
    </source>
</evidence>
<name>A0A3G2E9Q8_9BURK</name>
<evidence type="ECO:0000256" key="2">
    <source>
        <dbReference type="ARBA" id="ARBA00023015"/>
    </source>
</evidence>
<evidence type="ECO:0000256" key="3">
    <source>
        <dbReference type="ARBA" id="ARBA00023125"/>
    </source>
</evidence>
<dbReference type="InterPro" id="IPR005119">
    <property type="entry name" value="LysR_subst-bd"/>
</dbReference>
<dbReference type="SUPFAM" id="SSF53850">
    <property type="entry name" value="Periplasmic binding protein-like II"/>
    <property type="match status" value="1"/>
</dbReference>
<dbReference type="RefSeq" id="WP_121669539.1">
    <property type="nucleotide sequence ID" value="NZ_CP033019.1"/>
</dbReference>
<comment type="similarity">
    <text evidence="1">Belongs to the LysR transcriptional regulatory family.</text>
</comment>
<proteinExistence type="inferred from homology"/>
<keyword evidence="2" id="KW-0805">Transcription regulation</keyword>
<dbReference type="InterPro" id="IPR036388">
    <property type="entry name" value="WH-like_DNA-bd_sf"/>
</dbReference>
<dbReference type="InterPro" id="IPR036390">
    <property type="entry name" value="WH_DNA-bd_sf"/>
</dbReference>
<reference evidence="6 7" key="1">
    <citation type="submission" date="2018-10" db="EMBL/GenBank/DDBJ databases">
        <title>Effects of UV and annual dynamics of microbial communities in freshwater RAS systems.</title>
        <authorList>
            <person name="Bekkelund A.K."/>
            <person name="Hansen B.R."/>
            <person name="Stokken H."/>
            <person name="Eriksen B.F."/>
            <person name="Kashulin N.A."/>
        </authorList>
    </citation>
    <scope>NUCLEOTIDE SEQUENCE [LARGE SCALE GENOMIC DNA]</scope>
    <source>
        <strain evidence="6 7">BHSEK</strain>
    </source>
</reference>
<dbReference type="Gene3D" id="3.40.190.290">
    <property type="match status" value="1"/>
</dbReference>
<dbReference type="Pfam" id="PF03466">
    <property type="entry name" value="LysR_substrate"/>
    <property type="match status" value="1"/>
</dbReference>
<sequence>MLDDLALFVAIVEAGSLHAAAVKEDLPAATVTRRLQKLESQLGYRLLNRSARRLQPTAEGWQYYEQCRPLVHALRQATQQLDASLSAVSGSIRVLAPVNFASGLLTPAWVSFMQQYPDIRLELELSNLLQDLVGSGADLAIRVGALDDSSLMQRRLGSAALVMVAAPGYLARAGVPRDLQDLERHELIVAEPLRSWRLRRPGDGAEMLIEPQARLRVNEMRLAVEMADAGIGILLCPLLQCRDEVARGSLVRVLPDWMPQPRHVYAVWTQRRYLPARVRVLLEHLAAFAAANPLLNEDAGADEVAALARGTPGILSI</sequence>
<protein>
    <submittedName>
        <fullName evidence="6">LysR family transcriptional regulator</fullName>
    </submittedName>
</protein>
<dbReference type="AlphaFoldDB" id="A0A3G2E9Q8"/>
<dbReference type="InterPro" id="IPR000847">
    <property type="entry name" value="LysR_HTH_N"/>
</dbReference>
<evidence type="ECO:0000313" key="6">
    <source>
        <dbReference type="EMBL" id="AYM76683.1"/>
    </source>
</evidence>
<keyword evidence="4" id="KW-0804">Transcription</keyword>
<dbReference type="CDD" id="cd08422">
    <property type="entry name" value="PBP2_CrgA_like"/>
    <property type="match status" value="1"/>
</dbReference>
<dbReference type="Pfam" id="PF00126">
    <property type="entry name" value="HTH_1"/>
    <property type="match status" value="1"/>
</dbReference>
<dbReference type="Proteomes" id="UP000279594">
    <property type="component" value="Chromosome"/>
</dbReference>
<dbReference type="GO" id="GO:0003677">
    <property type="term" value="F:DNA binding"/>
    <property type="evidence" value="ECO:0007669"/>
    <property type="project" value="UniProtKB-KW"/>
</dbReference>
<dbReference type="GO" id="GO:0003700">
    <property type="term" value="F:DNA-binding transcription factor activity"/>
    <property type="evidence" value="ECO:0007669"/>
    <property type="project" value="InterPro"/>
</dbReference>